<dbReference type="OrthoDB" id="5297508at2"/>
<evidence type="ECO:0000313" key="13">
    <source>
        <dbReference type="Proteomes" id="UP000470404"/>
    </source>
</evidence>
<dbReference type="Proteomes" id="UP000199137">
    <property type="component" value="Unassembled WGS sequence"/>
</dbReference>
<dbReference type="AlphaFoldDB" id="A0A1I5L4S0"/>
<proteinExistence type="inferred from homology"/>
<dbReference type="STRING" id="112413.SAMN05421854_103441"/>
<feature type="transmembrane region" description="Helical" evidence="8">
    <location>
        <begin position="100"/>
        <end position="125"/>
    </location>
</feature>
<name>A0A1I5L4S0_9PSEU</name>
<keyword evidence="13" id="KW-1185">Reference proteome</keyword>
<protein>
    <submittedName>
        <fullName evidence="10">Amino acid permease</fullName>
    </submittedName>
    <submittedName>
        <fullName evidence="11">Amino acid/polyamine/organocation transporter, APC superfamily</fullName>
    </submittedName>
</protein>
<evidence type="ECO:0000256" key="3">
    <source>
        <dbReference type="ARBA" id="ARBA00022448"/>
    </source>
</evidence>
<dbReference type="GO" id="GO:0016020">
    <property type="term" value="C:membrane"/>
    <property type="evidence" value="ECO:0007669"/>
    <property type="project" value="UniProtKB-SubCell"/>
</dbReference>
<evidence type="ECO:0000256" key="8">
    <source>
        <dbReference type="SAM" id="Phobius"/>
    </source>
</evidence>
<feature type="transmembrane region" description="Helical" evidence="8">
    <location>
        <begin position="291"/>
        <end position="316"/>
    </location>
</feature>
<feature type="transmembrane region" description="Helical" evidence="8">
    <location>
        <begin position="23"/>
        <end position="44"/>
    </location>
</feature>
<reference evidence="10 13" key="2">
    <citation type="submission" date="2020-01" db="EMBL/GenBank/DDBJ databases">
        <title>Insect and environment-associated Actinomycetes.</title>
        <authorList>
            <person name="Currrie C."/>
            <person name="Chevrette M."/>
            <person name="Carlson C."/>
            <person name="Stubbendieck R."/>
            <person name="Wendt-Pienkowski E."/>
        </authorList>
    </citation>
    <scope>NUCLEOTIDE SEQUENCE [LARGE SCALE GENOMIC DNA]</scope>
    <source>
        <strain evidence="10 13">SID8386</strain>
    </source>
</reference>
<evidence type="ECO:0000256" key="5">
    <source>
        <dbReference type="ARBA" id="ARBA00022970"/>
    </source>
</evidence>
<comment type="similarity">
    <text evidence="2">Belongs to the amino acid-polyamine-organocation (APC) superfamily. Amino acid transporter (AAT) (TC 2.A.3.1) family.</text>
</comment>
<feature type="transmembrane region" description="Helical" evidence="8">
    <location>
        <begin position="157"/>
        <end position="182"/>
    </location>
</feature>
<evidence type="ECO:0000256" key="7">
    <source>
        <dbReference type="ARBA" id="ARBA00023136"/>
    </source>
</evidence>
<organism evidence="11 12">
    <name type="scientific">Amycolatopsis rubida</name>
    <dbReference type="NCBI Taxonomy" id="112413"/>
    <lineage>
        <taxon>Bacteria</taxon>
        <taxon>Bacillati</taxon>
        <taxon>Actinomycetota</taxon>
        <taxon>Actinomycetes</taxon>
        <taxon>Pseudonocardiales</taxon>
        <taxon>Pseudonocardiaceae</taxon>
        <taxon>Amycolatopsis</taxon>
    </lineage>
</organism>
<dbReference type="RefSeq" id="WP_067581351.1">
    <property type="nucleotide sequence ID" value="NZ_FOWC01000003.1"/>
</dbReference>
<dbReference type="EMBL" id="JAAGNC010000153">
    <property type="protein sequence ID" value="NEC59823.1"/>
    <property type="molecule type" value="Genomic_DNA"/>
</dbReference>
<dbReference type="Gene3D" id="1.20.1740.10">
    <property type="entry name" value="Amino acid/polyamine transporter I"/>
    <property type="match status" value="1"/>
</dbReference>
<dbReference type="GO" id="GO:0006865">
    <property type="term" value="P:amino acid transport"/>
    <property type="evidence" value="ECO:0007669"/>
    <property type="project" value="UniProtKB-KW"/>
</dbReference>
<feature type="transmembrane region" description="Helical" evidence="8">
    <location>
        <begin position="202"/>
        <end position="224"/>
    </location>
</feature>
<evidence type="ECO:0000256" key="6">
    <source>
        <dbReference type="ARBA" id="ARBA00022989"/>
    </source>
</evidence>
<dbReference type="PANTHER" id="PTHR43495">
    <property type="entry name" value="GABA PERMEASE"/>
    <property type="match status" value="1"/>
</dbReference>
<keyword evidence="7 8" id="KW-0472">Membrane</keyword>
<feature type="transmembrane region" description="Helical" evidence="8">
    <location>
        <begin position="336"/>
        <end position="357"/>
    </location>
</feature>
<dbReference type="PANTHER" id="PTHR43495:SF5">
    <property type="entry name" value="GAMMA-AMINOBUTYRIC ACID PERMEASE"/>
    <property type="match status" value="1"/>
</dbReference>
<feature type="transmembrane region" description="Helical" evidence="8">
    <location>
        <begin position="245"/>
        <end position="266"/>
    </location>
</feature>
<dbReference type="GO" id="GO:0055085">
    <property type="term" value="P:transmembrane transport"/>
    <property type="evidence" value="ECO:0007669"/>
    <property type="project" value="InterPro"/>
</dbReference>
<keyword evidence="3" id="KW-0813">Transport</keyword>
<feature type="transmembrane region" description="Helical" evidence="8">
    <location>
        <begin position="131"/>
        <end position="150"/>
    </location>
</feature>
<gene>
    <name evidence="10" type="ORF">G3I59_30640</name>
    <name evidence="11" type="ORF">SAMN05421854_103441</name>
</gene>
<dbReference type="PIRSF" id="PIRSF006060">
    <property type="entry name" value="AA_transporter"/>
    <property type="match status" value="1"/>
</dbReference>
<evidence type="ECO:0000313" key="11">
    <source>
        <dbReference type="EMBL" id="SFO92152.1"/>
    </source>
</evidence>
<dbReference type="FunFam" id="1.20.1740.10:FF:000001">
    <property type="entry name" value="Amino acid permease"/>
    <property type="match status" value="1"/>
</dbReference>
<feature type="transmembrane region" description="Helical" evidence="8">
    <location>
        <begin position="404"/>
        <end position="425"/>
    </location>
</feature>
<keyword evidence="5" id="KW-0029">Amino-acid transport</keyword>
<feature type="domain" description="Amino acid permease/ SLC12A" evidence="9">
    <location>
        <begin position="22"/>
        <end position="432"/>
    </location>
</feature>
<comment type="subcellular location">
    <subcellularLocation>
        <location evidence="1">Membrane</location>
        <topology evidence="1">Multi-pass membrane protein</topology>
    </subcellularLocation>
</comment>
<feature type="transmembrane region" description="Helical" evidence="8">
    <location>
        <begin position="50"/>
        <end position="70"/>
    </location>
</feature>
<accession>A0A1I5L4S0</accession>
<evidence type="ECO:0000256" key="1">
    <source>
        <dbReference type="ARBA" id="ARBA00004141"/>
    </source>
</evidence>
<keyword evidence="6 8" id="KW-1133">Transmembrane helix</keyword>
<evidence type="ECO:0000313" key="12">
    <source>
        <dbReference type="Proteomes" id="UP000199137"/>
    </source>
</evidence>
<feature type="transmembrane region" description="Helical" evidence="8">
    <location>
        <begin position="363"/>
        <end position="383"/>
    </location>
</feature>
<dbReference type="EMBL" id="FOWC01000003">
    <property type="protein sequence ID" value="SFO92152.1"/>
    <property type="molecule type" value="Genomic_DNA"/>
</dbReference>
<evidence type="ECO:0000256" key="4">
    <source>
        <dbReference type="ARBA" id="ARBA00022692"/>
    </source>
</evidence>
<evidence type="ECO:0000256" key="2">
    <source>
        <dbReference type="ARBA" id="ARBA00008583"/>
    </source>
</evidence>
<evidence type="ECO:0000259" key="9">
    <source>
        <dbReference type="Pfam" id="PF00324"/>
    </source>
</evidence>
<sequence>MTSEAAAEPAAEGLAAGLRQRHLAMLAMGGVIGSGLFVSSGVGIKLAGPAVVLSFVLAGTLAMLVMRMMAEMAAAIPSSGSFSVHAERAFGPWAGFAIGWLYWAALVVVLAVEATAAAIIVNSWLPGVPQWALVLLFMAVLTAVNFTAVSRFGELEFWLALIKVVAVVAFLVLGVLAFLGVLPGTSFAGTANLLGNGGLLPHGWQGVGAGLLAVVFSFGGLEVVTIAAAESDDPAHAVGKAVRNAVVRISVFYIGSMLVIVSLLPWPSVQTGQSPFAAVLERIGIPATGQIMNVVVLFALLSTLNTNMYGAARMVYSLARRGHAPRALAKVDRNGVPSFAVAASVLFGFVAVALNALWPDTVFQYLLNAVGSVLLIVWILVACTQLRVRKQLERTAPESRTVRMWGFPYLTWATLAAMVAILAVMTGDPAARIQLISSGVLVAALVAAGICGQRARRKSDQTV</sequence>
<dbReference type="InterPro" id="IPR004840">
    <property type="entry name" value="Amino_acid_permease_CS"/>
</dbReference>
<dbReference type="PROSITE" id="PS00218">
    <property type="entry name" value="AMINO_ACID_PERMEASE_1"/>
    <property type="match status" value="1"/>
</dbReference>
<evidence type="ECO:0000313" key="10">
    <source>
        <dbReference type="EMBL" id="NEC59823.1"/>
    </source>
</evidence>
<feature type="transmembrane region" description="Helical" evidence="8">
    <location>
        <begin position="431"/>
        <end position="451"/>
    </location>
</feature>
<keyword evidence="4 8" id="KW-0812">Transmembrane</keyword>
<reference evidence="11 12" key="1">
    <citation type="submission" date="2016-10" db="EMBL/GenBank/DDBJ databases">
        <authorList>
            <person name="de Groot N.N."/>
        </authorList>
    </citation>
    <scope>NUCLEOTIDE SEQUENCE [LARGE SCALE GENOMIC DNA]</scope>
    <source>
        <strain evidence="11 12">DSM 44637</strain>
    </source>
</reference>
<dbReference type="InterPro" id="IPR004841">
    <property type="entry name" value="AA-permease/SLC12A_dom"/>
</dbReference>
<dbReference type="Pfam" id="PF00324">
    <property type="entry name" value="AA_permease"/>
    <property type="match status" value="1"/>
</dbReference>
<dbReference type="Proteomes" id="UP000470404">
    <property type="component" value="Unassembled WGS sequence"/>
</dbReference>